<comment type="caution">
    <text evidence="1">The sequence shown here is derived from an EMBL/GenBank/DDBJ whole genome shotgun (WGS) entry which is preliminary data.</text>
</comment>
<dbReference type="InterPro" id="IPR006905">
    <property type="entry name" value="Flavin_halogenase"/>
</dbReference>
<organism evidence="1 2">
    <name type="scientific">Roseibium marinum</name>
    <dbReference type="NCBI Taxonomy" id="281252"/>
    <lineage>
        <taxon>Bacteria</taxon>
        <taxon>Pseudomonadati</taxon>
        <taxon>Pseudomonadota</taxon>
        <taxon>Alphaproteobacteria</taxon>
        <taxon>Hyphomicrobiales</taxon>
        <taxon>Stappiaceae</taxon>
        <taxon>Roseibium</taxon>
    </lineage>
</organism>
<dbReference type="NCBIfam" id="NF038174">
    <property type="entry name" value="maturase_GoxB"/>
    <property type="match status" value="1"/>
</dbReference>
<dbReference type="Gene3D" id="3.50.50.60">
    <property type="entry name" value="FAD/NAD(P)-binding domain"/>
    <property type="match status" value="1"/>
</dbReference>
<dbReference type="PANTHER" id="PTHR43747:SF1">
    <property type="entry name" value="SLR1998 PROTEIN"/>
    <property type="match status" value="1"/>
</dbReference>
<sequence>MVGAGIAGAACCLRLTQIGFRPLWIAPAEPVRDKPGELLSAAARPLLAALDAEGLLSASAHRPAHSMFSAWGSDSLAERSSIVHLEGPQTVLHRAVFERALTGLAAQGTELVREPLLRCAPEGQGWRLECENRKVSCDLAIDASGRKAVLVRDRATRFRADRLAALYGFLEQDPGSDVEPTPATLVEAVPDGWFYATCLADGRLALNFYTDADLMRDASGGKEPAWEAVLRSSISVRRWIEEAGFRLPEKPMLASAATTWFAPCAGATWLAVGDAAAAFDPLSSHGMTSALWTGIQGAQAAAARLGGDPHAPDIYARRVANGVQEFLTGRRRIYAQETRFLDSAFWQRRQQPEETVPV</sequence>
<protein>
    <submittedName>
        <fullName evidence="1">2-polyprenyl-6-methoxyphenol hydroxylase-like FAD-dependent oxidoreductase</fullName>
    </submittedName>
</protein>
<keyword evidence="2" id="KW-1185">Reference proteome</keyword>
<name>A0A2S3UXA1_9HYPH</name>
<dbReference type="InterPro" id="IPR036188">
    <property type="entry name" value="FAD/NAD-bd_sf"/>
</dbReference>
<dbReference type="InterPro" id="IPR050816">
    <property type="entry name" value="Flavin-dep_Halogenase_NPB"/>
</dbReference>
<dbReference type="Proteomes" id="UP000236959">
    <property type="component" value="Unassembled WGS sequence"/>
</dbReference>
<dbReference type="Pfam" id="PF04820">
    <property type="entry name" value="Trp_halogenase"/>
    <property type="match status" value="1"/>
</dbReference>
<proteinExistence type="predicted"/>
<dbReference type="EMBL" id="PPCN01000003">
    <property type="protein sequence ID" value="POF32210.1"/>
    <property type="molecule type" value="Genomic_DNA"/>
</dbReference>
<dbReference type="AlphaFoldDB" id="A0A2S3UXA1"/>
<accession>A0A2S3UXA1</accession>
<evidence type="ECO:0000313" key="1">
    <source>
        <dbReference type="EMBL" id="POF32210.1"/>
    </source>
</evidence>
<dbReference type="GO" id="GO:0004497">
    <property type="term" value="F:monooxygenase activity"/>
    <property type="evidence" value="ECO:0007669"/>
    <property type="project" value="InterPro"/>
</dbReference>
<dbReference type="PANTHER" id="PTHR43747">
    <property type="entry name" value="FAD-BINDING PROTEIN"/>
    <property type="match status" value="1"/>
</dbReference>
<dbReference type="Gene3D" id="3.30.9.100">
    <property type="match status" value="1"/>
</dbReference>
<gene>
    <name evidence="1" type="ORF">CLV41_103131</name>
</gene>
<dbReference type="SUPFAM" id="SSF51905">
    <property type="entry name" value="FAD/NAD(P)-binding domain"/>
    <property type="match status" value="1"/>
</dbReference>
<evidence type="ECO:0000313" key="2">
    <source>
        <dbReference type="Proteomes" id="UP000236959"/>
    </source>
</evidence>
<reference evidence="1 2" key="1">
    <citation type="submission" date="2018-01" db="EMBL/GenBank/DDBJ databases">
        <title>Genomic Encyclopedia of Archaeal and Bacterial Type Strains, Phase II (KMG-II): from individual species to whole genera.</title>
        <authorList>
            <person name="Goeker M."/>
        </authorList>
    </citation>
    <scope>NUCLEOTIDE SEQUENCE [LARGE SCALE GENOMIC DNA]</scope>
    <source>
        <strain evidence="1 2">DSM 17023</strain>
    </source>
</reference>